<evidence type="ECO:0000313" key="2">
    <source>
        <dbReference type="Proteomes" id="UP000184069"/>
    </source>
</evidence>
<dbReference type="AlphaFoldDB" id="A0A1M6Z434"/>
<accession>A0A1M6Z434</accession>
<dbReference type="STRING" id="1423959.SAMN05444407_10373"/>
<name>A0A1M6Z434_9FLAO</name>
<sequence>MQCIDKVANNKIIIYEVMASEIETKYWKADKQKLEKLFIKRAIYQPHFEN</sequence>
<proteinExistence type="predicted"/>
<dbReference type="EMBL" id="FRBM01000003">
    <property type="protein sequence ID" value="SHL25099.1"/>
    <property type="molecule type" value="Genomic_DNA"/>
</dbReference>
<reference evidence="1 2" key="1">
    <citation type="submission" date="2016-11" db="EMBL/GenBank/DDBJ databases">
        <authorList>
            <person name="Jaros S."/>
            <person name="Januszkiewicz K."/>
            <person name="Wedrychowicz H."/>
        </authorList>
    </citation>
    <scope>NUCLEOTIDE SEQUENCE [LARGE SCALE GENOMIC DNA]</scope>
    <source>
        <strain evidence="1 2">DSM 27621</strain>
    </source>
</reference>
<organism evidence="1 2">
    <name type="scientific">Chryseobacterium contaminans</name>
    <dbReference type="NCBI Taxonomy" id="1423959"/>
    <lineage>
        <taxon>Bacteria</taxon>
        <taxon>Pseudomonadati</taxon>
        <taxon>Bacteroidota</taxon>
        <taxon>Flavobacteriia</taxon>
        <taxon>Flavobacteriales</taxon>
        <taxon>Weeksellaceae</taxon>
        <taxon>Chryseobacterium group</taxon>
        <taxon>Chryseobacterium</taxon>
    </lineage>
</organism>
<dbReference type="Proteomes" id="UP000184069">
    <property type="component" value="Unassembled WGS sequence"/>
</dbReference>
<evidence type="ECO:0000313" key="1">
    <source>
        <dbReference type="EMBL" id="SHL25099.1"/>
    </source>
</evidence>
<gene>
    <name evidence="1" type="ORF">SAMN05444407_10373</name>
</gene>
<protein>
    <submittedName>
        <fullName evidence="1">Uncharacterized protein</fullName>
    </submittedName>
</protein>